<feature type="region of interest" description="Disordered" evidence="1">
    <location>
        <begin position="666"/>
        <end position="721"/>
    </location>
</feature>
<feature type="compositionally biased region" description="Low complexity" evidence="1">
    <location>
        <begin position="197"/>
        <end position="220"/>
    </location>
</feature>
<feature type="compositionally biased region" description="Basic and acidic residues" evidence="1">
    <location>
        <begin position="489"/>
        <end position="499"/>
    </location>
</feature>
<feature type="compositionally biased region" description="Polar residues" evidence="1">
    <location>
        <begin position="584"/>
        <end position="593"/>
    </location>
</feature>
<dbReference type="AlphaFoldDB" id="A0A2S5AZ72"/>
<sequence length="993" mass="102783">MAASTSTSRLAGLPRIPKVPKKAPKRKSASPPKPKARPLPPPPPPPKTLPAPAAAAPFALNPSDDDTLSDVSSSASDSDVIIEPAKPKAPTKVSAVQDKGKGPATAPKPALGHFPSGLAALPALPSLPPLPTLPVKSKPHAAPSAAAKPTPAGSSAPAKPSGASAVPGPARPAPRPVKRKEANAVSADVYTSHTPVASTSKASTPRAAASPSPSVAENAPYAPHHSSARSTPSAPQRMSLRQVLALSLQEAEEKAKSQPTSRENSPDATELGRVSAGTSAFTKRDKAERSTSHPGQAGHRRAYHAISGKGKGKERLSDVSDFELAGIDDAGGLHSSSSGDEAMDEAAPAGDAKALERAEERQIRAELRRKRPRRSADSMELDIRFDAAIDAESTDDEDLALAWDRNVRALERLHSRSAQQAEQADSTTFADDGDDSDVAVTHIPVGNGVGVVTWSDYEFDDEDDVDEEDQTDDEAEEDQLVATLAPSNRSEDGDIDRVAGGDFEDELEQLFALSEAAAGPINPSEYDFGNVWLEALSGSEGGSDGDDESGSDDDSDDSDADMIFGPDGELKDSFGWRLADRVPTATSAASVDSGSAPGSARQEDQLLSSVTGVAPVGASTDLSTSEEETLSESTDSSCSDTDIYRYAPRTGALAAVQAPTSADLASLGAGDLSVPPPAKPQTRKGSDRKHKAKAHSSLASIPERAVQSVCEGQPAERRGPVMGCFEPVTRNGDEAPAALKVVIVDESGVPAPSPFAAPVKTRRRIPSATPSRRMRSDSRVSTTSGTSGAESVDFGSNVGSPVLANVVFDFDFESVLHKSLLNSSDDEDGDVEMAGGDSSETDTGAAGPGGPASQATSALADFSRWARIPIGAFRSRTTGGPSGPALSQVFAAQAADSGKGKKHGSTGPRGRATPAMLRDRKAVDSLHHTLGSPSQASAASKRAIANRMLTSPVLAPTIRESARPCSAAGPKRVKAKKTKRAKSTSSKKALSRN</sequence>
<feature type="compositionally biased region" description="Basic and acidic residues" evidence="1">
    <location>
        <begin position="568"/>
        <end position="580"/>
    </location>
</feature>
<dbReference type="OrthoDB" id="2530067at2759"/>
<feature type="compositionally biased region" description="Low complexity" evidence="1">
    <location>
        <begin position="133"/>
        <end position="168"/>
    </location>
</feature>
<dbReference type="EMBL" id="PJQD01000177">
    <property type="protein sequence ID" value="POY69890.1"/>
    <property type="molecule type" value="Genomic_DNA"/>
</dbReference>
<feature type="region of interest" description="Disordered" evidence="1">
    <location>
        <begin position="821"/>
        <end position="858"/>
    </location>
</feature>
<comment type="caution">
    <text evidence="2">The sequence shown here is derived from an EMBL/GenBank/DDBJ whole genome shotgun (WGS) entry which is preliminary data.</text>
</comment>
<feature type="region of interest" description="Disordered" evidence="1">
    <location>
        <begin position="750"/>
        <end position="796"/>
    </location>
</feature>
<feature type="compositionally biased region" description="Acidic residues" evidence="1">
    <location>
        <begin position="457"/>
        <end position="479"/>
    </location>
</feature>
<feature type="region of interest" description="Disordered" evidence="1">
    <location>
        <begin position="532"/>
        <end position="642"/>
    </location>
</feature>
<feature type="compositionally biased region" description="Polar residues" evidence="1">
    <location>
        <begin position="416"/>
        <end position="429"/>
    </location>
</feature>
<feature type="compositionally biased region" description="Low complexity" evidence="1">
    <location>
        <begin position="983"/>
        <end position="993"/>
    </location>
</feature>
<feature type="region of interest" description="Disordered" evidence="1">
    <location>
        <begin position="873"/>
        <end position="993"/>
    </location>
</feature>
<feature type="compositionally biased region" description="Low complexity" evidence="1">
    <location>
        <begin position="50"/>
        <end position="62"/>
    </location>
</feature>
<name>A0A2S5AZ72_9BASI</name>
<feature type="compositionally biased region" description="Polar residues" evidence="1">
    <location>
        <begin position="779"/>
        <end position="789"/>
    </location>
</feature>
<gene>
    <name evidence="2" type="ORF">BMF94_7109</name>
</gene>
<keyword evidence="3" id="KW-1185">Reference proteome</keyword>
<feature type="compositionally biased region" description="Basic and acidic residues" evidence="1">
    <location>
        <begin position="917"/>
        <end position="927"/>
    </location>
</feature>
<organism evidence="2 3">
    <name type="scientific">Rhodotorula taiwanensis</name>
    <dbReference type="NCBI Taxonomy" id="741276"/>
    <lineage>
        <taxon>Eukaryota</taxon>
        <taxon>Fungi</taxon>
        <taxon>Dikarya</taxon>
        <taxon>Basidiomycota</taxon>
        <taxon>Pucciniomycotina</taxon>
        <taxon>Microbotryomycetes</taxon>
        <taxon>Sporidiobolales</taxon>
        <taxon>Sporidiobolaceae</taxon>
        <taxon>Rhodotorula</taxon>
    </lineage>
</organism>
<feature type="compositionally biased region" description="Polar residues" evidence="1">
    <location>
        <begin position="257"/>
        <end position="267"/>
    </location>
</feature>
<feature type="compositionally biased region" description="Basic residues" evidence="1">
    <location>
        <begin position="971"/>
        <end position="982"/>
    </location>
</feature>
<feature type="compositionally biased region" description="Low complexity" evidence="1">
    <location>
        <begin position="69"/>
        <end position="79"/>
    </location>
</feature>
<feature type="compositionally biased region" description="Basic residues" evidence="1">
    <location>
        <begin position="18"/>
        <end position="28"/>
    </location>
</feature>
<feature type="region of interest" description="Disordered" evidence="1">
    <location>
        <begin position="1"/>
        <end position="358"/>
    </location>
</feature>
<protein>
    <submittedName>
        <fullName evidence="2">Uncharacterized protein</fullName>
    </submittedName>
</protein>
<feature type="region of interest" description="Disordered" evidence="1">
    <location>
        <begin position="455"/>
        <end position="502"/>
    </location>
</feature>
<reference evidence="2 3" key="1">
    <citation type="journal article" date="2018" name="Front. Microbiol.">
        <title>Prospects for Fungal Bioremediation of Acidic Radioactive Waste Sites: Characterization and Genome Sequence of Rhodotorula taiwanensis MD1149.</title>
        <authorList>
            <person name="Tkavc R."/>
            <person name="Matrosova V.Y."/>
            <person name="Grichenko O.E."/>
            <person name="Gostincar C."/>
            <person name="Volpe R.P."/>
            <person name="Klimenkova P."/>
            <person name="Gaidamakova E.K."/>
            <person name="Zhou C.E."/>
            <person name="Stewart B.J."/>
            <person name="Lyman M.G."/>
            <person name="Malfatti S.A."/>
            <person name="Rubinfeld B."/>
            <person name="Courtot M."/>
            <person name="Singh J."/>
            <person name="Dalgard C.L."/>
            <person name="Hamilton T."/>
            <person name="Frey K.G."/>
            <person name="Gunde-Cimerman N."/>
            <person name="Dugan L."/>
            <person name="Daly M.J."/>
        </authorList>
    </citation>
    <scope>NUCLEOTIDE SEQUENCE [LARGE SCALE GENOMIC DNA]</scope>
    <source>
        <strain evidence="2 3">MD1149</strain>
    </source>
</reference>
<feature type="compositionally biased region" description="Low complexity" evidence="1">
    <location>
        <begin position="631"/>
        <end position="641"/>
    </location>
</feature>
<dbReference type="STRING" id="741276.A0A2S5AZ72"/>
<feature type="compositionally biased region" description="Basic and acidic residues" evidence="1">
    <location>
        <begin position="282"/>
        <end position="291"/>
    </location>
</feature>
<feature type="compositionally biased region" description="Acidic residues" evidence="1">
    <location>
        <begin position="543"/>
        <end position="560"/>
    </location>
</feature>
<evidence type="ECO:0000256" key="1">
    <source>
        <dbReference type="SAM" id="MobiDB-lite"/>
    </source>
</evidence>
<evidence type="ECO:0000313" key="3">
    <source>
        <dbReference type="Proteomes" id="UP000237144"/>
    </source>
</evidence>
<dbReference type="Proteomes" id="UP000237144">
    <property type="component" value="Unassembled WGS sequence"/>
</dbReference>
<feature type="region of interest" description="Disordered" evidence="1">
    <location>
        <begin position="414"/>
        <end position="443"/>
    </location>
</feature>
<accession>A0A2S5AZ72</accession>
<proteinExistence type="predicted"/>
<feature type="compositionally biased region" description="Pro residues" evidence="1">
    <location>
        <begin position="31"/>
        <end position="49"/>
    </location>
</feature>
<evidence type="ECO:0000313" key="2">
    <source>
        <dbReference type="EMBL" id="POY69890.1"/>
    </source>
</evidence>